<dbReference type="Proteomes" id="UP000297348">
    <property type="component" value="Unassembled WGS sequence"/>
</dbReference>
<accession>A0A4Z0JAM4</accession>
<feature type="transmembrane region" description="Helical" evidence="1">
    <location>
        <begin position="37"/>
        <end position="57"/>
    </location>
</feature>
<proteinExistence type="predicted"/>
<feature type="transmembrane region" description="Helical" evidence="1">
    <location>
        <begin position="12"/>
        <end position="31"/>
    </location>
</feature>
<feature type="transmembrane region" description="Helical" evidence="1">
    <location>
        <begin position="87"/>
        <end position="103"/>
    </location>
</feature>
<gene>
    <name evidence="2" type="ORF">EGT51_07265</name>
</gene>
<dbReference type="OrthoDB" id="2329963at2"/>
<comment type="caution">
    <text evidence="2">The sequence shown here is derived from an EMBL/GenBank/DDBJ whole genome shotgun (WGS) entry which is preliminary data.</text>
</comment>
<keyword evidence="3" id="KW-1185">Reference proteome</keyword>
<organism evidence="2 3">
    <name type="scientific">Levilactobacillus suantsaiihabitans</name>
    <dbReference type="NCBI Taxonomy" id="2487722"/>
    <lineage>
        <taxon>Bacteria</taxon>
        <taxon>Bacillati</taxon>
        <taxon>Bacillota</taxon>
        <taxon>Bacilli</taxon>
        <taxon>Lactobacillales</taxon>
        <taxon>Lactobacillaceae</taxon>
        <taxon>Levilactobacillus</taxon>
    </lineage>
</organism>
<dbReference type="AlphaFoldDB" id="A0A4Z0JAM4"/>
<feature type="transmembrane region" description="Helical" evidence="1">
    <location>
        <begin position="64"/>
        <end position="81"/>
    </location>
</feature>
<keyword evidence="1" id="KW-0472">Membrane</keyword>
<reference evidence="2 3" key="1">
    <citation type="submission" date="2018-10" db="EMBL/GenBank/DDBJ databases">
        <title>Lactobacillus sp. R7 and Lactobacillus sp. R19 isolated from fermented mustard green product of Taiwan.</title>
        <authorList>
            <person name="Lin S.-T."/>
        </authorList>
    </citation>
    <scope>NUCLEOTIDE SEQUENCE [LARGE SCALE GENOMIC DNA]</scope>
    <source>
        <strain evidence="2 3">BCRC 81129</strain>
    </source>
</reference>
<evidence type="ECO:0000313" key="2">
    <source>
        <dbReference type="EMBL" id="TGD18678.1"/>
    </source>
</evidence>
<keyword evidence="1" id="KW-0812">Transmembrane</keyword>
<sequence>MAFLEKIGWRYWLIAVVMGVGLPALATLIGLDPVIRFGLWLVLINGCLAIAVGRVIAHKRQPGWWLLIWPVIYLLGALWFLPRYTRYFAIVYVCLSYLAYGLTQAKIESKS</sequence>
<dbReference type="RefSeq" id="WP_135368050.1">
    <property type="nucleotide sequence ID" value="NZ_RKLX01000010.1"/>
</dbReference>
<evidence type="ECO:0008006" key="4">
    <source>
        <dbReference type="Google" id="ProtNLM"/>
    </source>
</evidence>
<keyword evidence="1" id="KW-1133">Transmembrane helix</keyword>
<evidence type="ECO:0000313" key="3">
    <source>
        <dbReference type="Proteomes" id="UP000297348"/>
    </source>
</evidence>
<dbReference type="EMBL" id="RKLX01000010">
    <property type="protein sequence ID" value="TGD18678.1"/>
    <property type="molecule type" value="Genomic_DNA"/>
</dbReference>
<name>A0A4Z0JAM4_9LACO</name>
<protein>
    <recommendedName>
        <fullName evidence="4">Integral membrane protein</fullName>
    </recommendedName>
</protein>
<evidence type="ECO:0000256" key="1">
    <source>
        <dbReference type="SAM" id="Phobius"/>
    </source>
</evidence>